<name>A0A1Y2FM65_PROLT</name>
<evidence type="ECO:0000256" key="1">
    <source>
        <dbReference type="SAM" id="MobiDB-lite"/>
    </source>
</evidence>
<accession>A0A1Y2FM65</accession>
<gene>
    <name evidence="2" type="ORF">BCR37DRAFT_392312</name>
</gene>
<dbReference type="OrthoDB" id="5403157at2759"/>
<evidence type="ECO:0000313" key="3">
    <source>
        <dbReference type="Proteomes" id="UP000193685"/>
    </source>
</evidence>
<reference evidence="2 3" key="1">
    <citation type="submission" date="2016-07" db="EMBL/GenBank/DDBJ databases">
        <title>Pervasive Adenine N6-methylation of Active Genes in Fungi.</title>
        <authorList>
            <consortium name="DOE Joint Genome Institute"/>
            <person name="Mondo S.J."/>
            <person name="Dannebaum R.O."/>
            <person name="Kuo R.C."/>
            <person name="Labutti K."/>
            <person name="Haridas S."/>
            <person name="Kuo A."/>
            <person name="Salamov A."/>
            <person name="Ahrendt S.R."/>
            <person name="Lipzen A."/>
            <person name="Sullivan W."/>
            <person name="Andreopoulos W.B."/>
            <person name="Clum A."/>
            <person name="Lindquist E."/>
            <person name="Daum C."/>
            <person name="Ramamoorthy G.K."/>
            <person name="Gryganskyi A."/>
            <person name="Culley D."/>
            <person name="Magnuson J.K."/>
            <person name="James T.Y."/>
            <person name="O'Malley M.A."/>
            <person name="Stajich J.E."/>
            <person name="Spatafora J.W."/>
            <person name="Visel A."/>
            <person name="Grigoriev I.V."/>
        </authorList>
    </citation>
    <scope>NUCLEOTIDE SEQUENCE [LARGE SCALE GENOMIC DNA]</scope>
    <source>
        <strain evidence="2 3">12-1054</strain>
    </source>
</reference>
<dbReference type="RefSeq" id="XP_040726160.1">
    <property type="nucleotide sequence ID" value="XM_040871133.1"/>
</dbReference>
<feature type="region of interest" description="Disordered" evidence="1">
    <location>
        <begin position="131"/>
        <end position="159"/>
    </location>
</feature>
<evidence type="ECO:0000313" key="2">
    <source>
        <dbReference type="EMBL" id="ORY83865.1"/>
    </source>
</evidence>
<feature type="region of interest" description="Disordered" evidence="1">
    <location>
        <begin position="1"/>
        <end position="26"/>
    </location>
</feature>
<dbReference type="GeneID" id="63787732"/>
<feature type="compositionally biased region" description="Low complexity" evidence="1">
    <location>
        <begin position="10"/>
        <end position="24"/>
    </location>
</feature>
<feature type="compositionally biased region" description="Low complexity" evidence="1">
    <location>
        <begin position="64"/>
        <end position="82"/>
    </location>
</feature>
<organism evidence="2 3">
    <name type="scientific">Protomyces lactucae-debilis</name>
    <dbReference type="NCBI Taxonomy" id="2754530"/>
    <lineage>
        <taxon>Eukaryota</taxon>
        <taxon>Fungi</taxon>
        <taxon>Dikarya</taxon>
        <taxon>Ascomycota</taxon>
        <taxon>Taphrinomycotina</taxon>
        <taxon>Taphrinomycetes</taxon>
        <taxon>Taphrinales</taxon>
        <taxon>Protomycetaceae</taxon>
        <taxon>Protomyces</taxon>
    </lineage>
</organism>
<dbReference type="EMBL" id="MCFI01000007">
    <property type="protein sequence ID" value="ORY83865.1"/>
    <property type="molecule type" value="Genomic_DNA"/>
</dbReference>
<feature type="region of interest" description="Disordered" evidence="1">
    <location>
        <begin position="59"/>
        <end position="105"/>
    </location>
</feature>
<dbReference type="Proteomes" id="UP000193685">
    <property type="component" value="Unassembled WGS sequence"/>
</dbReference>
<protein>
    <submittedName>
        <fullName evidence="2">Uncharacterized protein</fullName>
    </submittedName>
</protein>
<comment type="caution">
    <text evidence="2">The sequence shown here is derived from an EMBL/GenBank/DDBJ whole genome shotgun (WGS) entry which is preliminary data.</text>
</comment>
<dbReference type="AlphaFoldDB" id="A0A1Y2FM65"/>
<proteinExistence type="predicted"/>
<keyword evidence="3" id="KW-1185">Reference proteome</keyword>
<feature type="compositionally biased region" description="Polar residues" evidence="1">
    <location>
        <begin position="131"/>
        <end position="141"/>
    </location>
</feature>
<sequence length="256" mass="26705">MRPAPSLDQPATSSTSSRAASPSTVFPDLHLQAPGSAHLRMLEATPLATPPTTTAASFLQPQQSTTASIISSSSSSNIGRTSMNAPSVTNGKVRKPKSRSSSLMVPPASRYLATTTNHPSASVNSVHTLTSYTEPCSSSKNQARHGMAGNTSRNASRGQHGMHLTTALFYTPLSPHLQALASPAGPCTPFLLEEEEGGDYMGREEAHRVALGEALRSRVCALEEDAAGGTDGGRQAGWRRSYSSVLASGMPGMSPS</sequence>